<evidence type="ECO:0000313" key="3">
    <source>
        <dbReference type="EMBL" id="RIE12491.1"/>
    </source>
</evidence>
<keyword evidence="5" id="KW-1185">Reference proteome</keyword>
<sequence length="519" mass="55749">MEQVEKLGRLKYAYILYLCWRCCEMVHKLRVLSRKALCGVVTLILLCAPVPAVCARSTMVVLTTGSARAVVDGRTITMLVPPMIDQVSQQTLVPIEFVARQFGFGVSPVPQSAAVTLSSADHMICVTPGSLEALVDGHAVGLSVTPRGLLGEVLVAAADVQLLLSVQYSRGLVDGQSVFTWVTPDPVVVGPVDVNAVTFETRREQVFMQTVDFNIIRIDMSGKGIHVLSCQSTGGLGTARFPSTYVSSLKPLVLMNATPFNMTSYIMSGSVQDQGTPVYYSGTYVSTIGIDADNTPFYVEGTAHVVVRLTTGKELSVARINQSPAAPSSLSLSLYSNYYTGGFSVGATEALVVLQQGKVVRLICGKYFTPRTLAAGQIALYARNPATAAALRMSPGADLRSYVGTRDCTGSTFVQCGPVVVLGGKPYVDYRKYKDISRTAKLGSRAFIGMDDQKHLYFIVTPAKVRLQFGDVSLALSRLGLFTNVVTLDGGSSTTLYYKGQYIIKGTRALTNVLCVPSM</sequence>
<dbReference type="AlphaFoldDB" id="A0A398DAV7"/>
<comment type="caution">
    <text evidence="4">The sequence shown here is derived from an EMBL/GenBank/DDBJ whole genome shotgun (WGS) entry which is preliminary data.</text>
</comment>
<evidence type="ECO:0008006" key="7">
    <source>
        <dbReference type="Google" id="ProtNLM"/>
    </source>
</evidence>
<name>A0A398DAV7_9BACT</name>
<protein>
    <recommendedName>
        <fullName evidence="7">Phosphodiester glycosidase domain-containing protein</fullName>
    </recommendedName>
</protein>
<reference evidence="5 6" key="1">
    <citation type="submission" date="2018-09" db="EMBL/GenBank/DDBJ databases">
        <title>Discovery and Ecogenomic Context for Candidatus Cryosericales, a Global Caldiserica Order Active in Thawing Permafrost.</title>
        <authorList>
            <person name="Martinez M.A."/>
            <person name="Woodcroft B.J."/>
            <person name="Ignacio Espinoza J.C."/>
            <person name="Zayed A."/>
            <person name="Singleton C.M."/>
            <person name="Boyd J."/>
            <person name="Li Y.-F."/>
            <person name="Purvine S."/>
            <person name="Maughan H."/>
            <person name="Hodgkins S.B."/>
            <person name="Anderson D."/>
            <person name="Sederholm M."/>
            <person name="Temperton B."/>
            <person name="Saleska S.R."/>
            <person name="Tyson G.W."/>
            <person name="Rich V.I."/>
        </authorList>
    </citation>
    <scope>NUCLEOTIDE SEQUENCE [LARGE SCALE GENOMIC DNA]</scope>
    <source>
        <strain evidence="3 5">SMC2</strain>
        <strain evidence="4 6">SMC3</strain>
    </source>
</reference>
<dbReference type="InterPro" id="IPR012854">
    <property type="entry name" value="Cu_amine_oxidase-like_N"/>
</dbReference>
<organism evidence="4 6">
    <name type="scientific">Candidatus Cryosericum hinesii</name>
    <dbReference type="NCBI Taxonomy" id="2290915"/>
    <lineage>
        <taxon>Bacteria</taxon>
        <taxon>Pseudomonadati</taxon>
        <taxon>Caldisericota/Cryosericota group</taxon>
        <taxon>Candidatus Cryosericota</taxon>
        <taxon>Candidatus Cryosericia</taxon>
        <taxon>Candidatus Cryosericales</taxon>
        <taxon>Candidatus Cryosericaceae</taxon>
        <taxon>Candidatus Cryosericum</taxon>
    </lineage>
</organism>
<evidence type="ECO:0000313" key="5">
    <source>
        <dbReference type="Proteomes" id="UP000265724"/>
    </source>
</evidence>
<evidence type="ECO:0000259" key="2">
    <source>
        <dbReference type="Pfam" id="PF09992"/>
    </source>
</evidence>
<gene>
    <name evidence="3" type="ORF">SMC2_07785</name>
    <name evidence="4" type="ORF">SMC3_06325</name>
</gene>
<dbReference type="InterPro" id="IPR018711">
    <property type="entry name" value="NAGPA"/>
</dbReference>
<dbReference type="SUPFAM" id="SSF55383">
    <property type="entry name" value="Copper amine oxidase, domain N"/>
    <property type="match status" value="1"/>
</dbReference>
<accession>A0A398DAV7</accession>
<dbReference type="Proteomes" id="UP000265724">
    <property type="component" value="Unassembled WGS sequence"/>
</dbReference>
<evidence type="ECO:0000313" key="4">
    <source>
        <dbReference type="EMBL" id="RIE12686.1"/>
    </source>
</evidence>
<dbReference type="Pfam" id="PF09992">
    <property type="entry name" value="NAGPA"/>
    <property type="match status" value="1"/>
</dbReference>
<feature type="domain" description="Phosphodiester glycosidase" evidence="2">
    <location>
        <begin position="383"/>
        <end position="516"/>
    </location>
</feature>
<dbReference type="EMBL" id="QXIW01000029">
    <property type="protein sequence ID" value="RIE12686.1"/>
    <property type="molecule type" value="Genomic_DNA"/>
</dbReference>
<dbReference type="Pfam" id="PF07833">
    <property type="entry name" value="Cu_amine_oxidN1"/>
    <property type="match status" value="1"/>
</dbReference>
<evidence type="ECO:0000313" key="6">
    <source>
        <dbReference type="Proteomes" id="UP000266042"/>
    </source>
</evidence>
<dbReference type="Proteomes" id="UP000266042">
    <property type="component" value="Unassembled WGS sequence"/>
</dbReference>
<proteinExistence type="predicted"/>
<dbReference type="Gene3D" id="3.30.457.10">
    <property type="entry name" value="Copper amine oxidase-like, N-terminal domain"/>
    <property type="match status" value="1"/>
</dbReference>
<feature type="domain" description="Copper amine oxidase-like N-terminal" evidence="1">
    <location>
        <begin position="70"/>
        <end position="160"/>
    </location>
</feature>
<dbReference type="EMBL" id="QXIX01000055">
    <property type="protein sequence ID" value="RIE12491.1"/>
    <property type="molecule type" value="Genomic_DNA"/>
</dbReference>
<evidence type="ECO:0000259" key="1">
    <source>
        <dbReference type="Pfam" id="PF07833"/>
    </source>
</evidence>
<dbReference type="InterPro" id="IPR036582">
    <property type="entry name" value="Mao_N_sf"/>
</dbReference>